<name>A0A9N9SD32_PHACE</name>
<sequence length="246" mass="27377">MCGTHAPIWVPFDSTPIKVKAAITVVQVFFANYQWVAGLTPCFLCLECTEFLISHLDAVKDTFMGAFNLKDDELIQSPESREIPPARTGNVAQSPDSPPLRPPQSMESSYFRTRAYKRRSRSLQPGQCRTRYRVPRPLAGRPPSERPSWVVWSNGLGLIPNCIPLNEGYPAGTMCWIGPSSHPHPLPHTKLAHQFWISYPPPGAGSSTGAKDKEKGPPTEEEKRTAAAATREQRLLEYDIAVKVRV</sequence>
<organism evidence="2 3">
    <name type="scientific">Phaedon cochleariae</name>
    <name type="common">Mustard beetle</name>
    <dbReference type="NCBI Taxonomy" id="80249"/>
    <lineage>
        <taxon>Eukaryota</taxon>
        <taxon>Metazoa</taxon>
        <taxon>Ecdysozoa</taxon>
        <taxon>Arthropoda</taxon>
        <taxon>Hexapoda</taxon>
        <taxon>Insecta</taxon>
        <taxon>Pterygota</taxon>
        <taxon>Neoptera</taxon>
        <taxon>Endopterygota</taxon>
        <taxon>Coleoptera</taxon>
        <taxon>Polyphaga</taxon>
        <taxon>Cucujiformia</taxon>
        <taxon>Chrysomeloidea</taxon>
        <taxon>Chrysomelidae</taxon>
        <taxon>Chrysomelinae</taxon>
        <taxon>Chrysomelini</taxon>
        <taxon>Phaedon</taxon>
    </lineage>
</organism>
<evidence type="ECO:0000256" key="1">
    <source>
        <dbReference type="SAM" id="MobiDB-lite"/>
    </source>
</evidence>
<dbReference type="EMBL" id="OU896716">
    <property type="protein sequence ID" value="CAG9813920.1"/>
    <property type="molecule type" value="Genomic_DNA"/>
</dbReference>
<dbReference type="Proteomes" id="UP001153737">
    <property type="component" value="Chromosome 10"/>
</dbReference>
<keyword evidence="3" id="KW-1185">Reference proteome</keyword>
<gene>
    <name evidence="2" type="ORF">PHAECO_LOCUS1706</name>
</gene>
<feature type="region of interest" description="Disordered" evidence="1">
    <location>
        <begin position="202"/>
        <end position="230"/>
    </location>
</feature>
<reference evidence="2" key="1">
    <citation type="submission" date="2022-01" db="EMBL/GenBank/DDBJ databases">
        <authorList>
            <person name="King R."/>
        </authorList>
    </citation>
    <scope>NUCLEOTIDE SEQUENCE</scope>
</reference>
<feature type="compositionally biased region" description="Basic and acidic residues" evidence="1">
    <location>
        <begin position="210"/>
        <end position="230"/>
    </location>
</feature>
<evidence type="ECO:0000313" key="2">
    <source>
        <dbReference type="EMBL" id="CAG9813920.1"/>
    </source>
</evidence>
<feature type="region of interest" description="Disordered" evidence="1">
    <location>
        <begin position="77"/>
        <end position="106"/>
    </location>
</feature>
<protein>
    <submittedName>
        <fullName evidence="2">Uncharacterized protein</fullName>
    </submittedName>
</protein>
<reference evidence="2" key="2">
    <citation type="submission" date="2022-10" db="EMBL/GenBank/DDBJ databases">
        <authorList>
            <consortium name="ENA_rothamsted_submissions"/>
            <consortium name="culmorum"/>
            <person name="King R."/>
        </authorList>
    </citation>
    <scope>NUCLEOTIDE SEQUENCE</scope>
</reference>
<dbReference type="OrthoDB" id="6781762at2759"/>
<dbReference type="AlphaFoldDB" id="A0A9N9SD32"/>
<accession>A0A9N9SD32</accession>
<evidence type="ECO:0000313" key="3">
    <source>
        <dbReference type="Proteomes" id="UP001153737"/>
    </source>
</evidence>
<proteinExistence type="predicted"/>